<gene>
    <name evidence="1" type="ORF">ATANTOWER_009760</name>
</gene>
<evidence type="ECO:0000313" key="1">
    <source>
        <dbReference type="EMBL" id="MED6247606.1"/>
    </source>
</evidence>
<keyword evidence="2" id="KW-1185">Reference proteome</keyword>
<sequence length="68" mass="7584">MNLYHSCKDDCGQSQAKSYSTQTKDPFLVIIHLPGAIAPCNPAHSAHMCLLIKLMPLICFPCYLNSCW</sequence>
<name>A0ABU7BCA4_9TELE</name>
<proteinExistence type="predicted"/>
<accession>A0ABU7BCA4</accession>
<organism evidence="1 2">
    <name type="scientific">Ataeniobius toweri</name>
    <dbReference type="NCBI Taxonomy" id="208326"/>
    <lineage>
        <taxon>Eukaryota</taxon>
        <taxon>Metazoa</taxon>
        <taxon>Chordata</taxon>
        <taxon>Craniata</taxon>
        <taxon>Vertebrata</taxon>
        <taxon>Euteleostomi</taxon>
        <taxon>Actinopterygii</taxon>
        <taxon>Neopterygii</taxon>
        <taxon>Teleostei</taxon>
        <taxon>Neoteleostei</taxon>
        <taxon>Acanthomorphata</taxon>
        <taxon>Ovalentaria</taxon>
        <taxon>Atherinomorphae</taxon>
        <taxon>Cyprinodontiformes</taxon>
        <taxon>Goodeidae</taxon>
        <taxon>Ataeniobius</taxon>
    </lineage>
</organism>
<protein>
    <submittedName>
        <fullName evidence="1">Uncharacterized protein</fullName>
    </submittedName>
</protein>
<evidence type="ECO:0000313" key="2">
    <source>
        <dbReference type="Proteomes" id="UP001345963"/>
    </source>
</evidence>
<dbReference type="Proteomes" id="UP001345963">
    <property type="component" value="Unassembled WGS sequence"/>
</dbReference>
<reference evidence="1 2" key="1">
    <citation type="submission" date="2021-07" db="EMBL/GenBank/DDBJ databases">
        <authorList>
            <person name="Palmer J.M."/>
        </authorList>
    </citation>
    <scope>NUCLEOTIDE SEQUENCE [LARGE SCALE GENOMIC DNA]</scope>
    <source>
        <strain evidence="1 2">AT_MEX2019</strain>
        <tissue evidence="1">Muscle</tissue>
    </source>
</reference>
<dbReference type="EMBL" id="JAHUTI010049394">
    <property type="protein sequence ID" value="MED6247606.1"/>
    <property type="molecule type" value="Genomic_DNA"/>
</dbReference>
<comment type="caution">
    <text evidence="1">The sequence shown here is derived from an EMBL/GenBank/DDBJ whole genome shotgun (WGS) entry which is preliminary data.</text>
</comment>